<gene>
    <name evidence="3" type="ORF">LCGC14_0089220</name>
</gene>
<evidence type="ECO:0000259" key="2">
    <source>
        <dbReference type="Pfam" id="PF14470"/>
    </source>
</evidence>
<feature type="domain" description="SHOCT" evidence="1">
    <location>
        <begin position="139"/>
        <end position="165"/>
    </location>
</feature>
<evidence type="ECO:0000259" key="1">
    <source>
        <dbReference type="Pfam" id="PF09851"/>
    </source>
</evidence>
<dbReference type="Pfam" id="PF09851">
    <property type="entry name" value="SHOCT"/>
    <property type="match status" value="1"/>
</dbReference>
<dbReference type="Pfam" id="PF14470">
    <property type="entry name" value="bPH_3"/>
    <property type="match status" value="1"/>
</dbReference>
<feature type="domain" description="YokE-like PH" evidence="2">
    <location>
        <begin position="18"/>
        <end position="104"/>
    </location>
</feature>
<protein>
    <recommendedName>
        <fullName evidence="4">YokE-like PH domain-containing protein</fullName>
    </recommendedName>
</protein>
<accession>A0A0F9VVN5</accession>
<reference evidence="3" key="1">
    <citation type="journal article" date="2015" name="Nature">
        <title>Complex archaea that bridge the gap between prokaryotes and eukaryotes.</title>
        <authorList>
            <person name="Spang A."/>
            <person name="Saw J.H."/>
            <person name="Jorgensen S.L."/>
            <person name="Zaremba-Niedzwiedzka K."/>
            <person name="Martijn J."/>
            <person name="Lind A.E."/>
            <person name="van Eijk R."/>
            <person name="Schleper C."/>
            <person name="Guy L."/>
            <person name="Ettema T.J."/>
        </authorList>
    </citation>
    <scope>NUCLEOTIDE SEQUENCE</scope>
</reference>
<dbReference type="AlphaFoldDB" id="A0A0F9VVN5"/>
<proteinExistence type="predicted"/>
<dbReference type="EMBL" id="LAZR01000024">
    <property type="protein sequence ID" value="KKO04028.1"/>
    <property type="molecule type" value="Genomic_DNA"/>
</dbReference>
<evidence type="ECO:0000313" key="3">
    <source>
        <dbReference type="EMBL" id="KKO04028.1"/>
    </source>
</evidence>
<dbReference type="InterPro" id="IPR018649">
    <property type="entry name" value="SHOCT"/>
</dbReference>
<sequence>MAKESKHVVNFKTRHAEPGEEIVATAEGYIGKAMGSGKDAQQNGCMIVTQQRAVFYRKGMLGEVLETMPLKSITSVERKSILGHRVLRLHTSHDHLEFKTFDKQGEAALAIAINAGRESQSPAPDSSAVPLPLTLDPAERLTKLASLKEAGLLTEEEFATKRAELIAQL</sequence>
<evidence type="ECO:0008006" key="4">
    <source>
        <dbReference type="Google" id="ProtNLM"/>
    </source>
</evidence>
<comment type="caution">
    <text evidence="3">The sequence shown here is derived from an EMBL/GenBank/DDBJ whole genome shotgun (WGS) entry which is preliminary data.</text>
</comment>
<organism evidence="3">
    <name type="scientific">marine sediment metagenome</name>
    <dbReference type="NCBI Taxonomy" id="412755"/>
    <lineage>
        <taxon>unclassified sequences</taxon>
        <taxon>metagenomes</taxon>
        <taxon>ecological metagenomes</taxon>
    </lineage>
</organism>
<name>A0A0F9VVN5_9ZZZZ</name>
<dbReference type="InterPro" id="IPR039519">
    <property type="entry name" value="YokE-like_PH"/>
</dbReference>